<sequence>MILGLSPQSLFISTETLILNLTANPKLSATLSTDIQKLLFSGYFLFQIMSNKQNPLGFILCVVQIRQNYLVFNINSILFHRVTETKPLKGVKKCLLIKNLLISSGTRIYNIKCVNARKASFNTCAGDVMVRPTYPLNRLRQIQSLYSLYFWQYITSVQNSLKSLQKYVIIM</sequence>
<evidence type="ECO:0000313" key="2">
    <source>
        <dbReference type="EMBL" id="CAL6051310.1"/>
    </source>
</evidence>
<dbReference type="Proteomes" id="UP001642409">
    <property type="component" value="Unassembled WGS sequence"/>
</dbReference>
<name>A0ABP1K1D4_9EUKA</name>
<gene>
    <name evidence="2" type="ORF">HINF_LOCUS44310</name>
    <name evidence="1" type="ORF">HINF_LOCUS6417</name>
</gene>
<evidence type="ECO:0000313" key="1">
    <source>
        <dbReference type="EMBL" id="CAL5980961.1"/>
    </source>
</evidence>
<evidence type="ECO:0000313" key="3">
    <source>
        <dbReference type="Proteomes" id="UP001642409"/>
    </source>
</evidence>
<dbReference type="EMBL" id="CAXDID020000187">
    <property type="protein sequence ID" value="CAL6051310.1"/>
    <property type="molecule type" value="Genomic_DNA"/>
</dbReference>
<protein>
    <submittedName>
        <fullName evidence="2">Hypothetical_protein</fullName>
    </submittedName>
</protein>
<accession>A0ABP1K1D4</accession>
<keyword evidence="3" id="KW-1185">Reference proteome</keyword>
<reference evidence="2 3" key="1">
    <citation type="submission" date="2024-07" db="EMBL/GenBank/DDBJ databases">
        <authorList>
            <person name="Akdeniz Z."/>
        </authorList>
    </citation>
    <scope>NUCLEOTIDE SEQUENCE [LARGE SCALE GENOMIC DNA]</scope>
</reference>
<comment type="caution">
    <text evidence="2">The sequence shown here is derived from an EMBL/GenBank/DDBJ whole genome shotgun (WGS) entry which is preliminary data.</text>
</comment>
<proteinExistence type="predicted"/>
<organism evidence="2 3">
    <name type="scientific">Hexamita inflata</name>
    <dbReference type="NCBI Taxonomy" id="28002"/>
    <lineage>
        <taxon>Eukaryota</taxon>
        <taxon>Metamonada</taxon>
        <taxon>Diplomonadida</taxon>
        <taxon>Hexamitidae</taxon>
        <taxon>Hexamitinae</taxon>
        <taxon>Hexamita</taxon>
    </lineage>
</organism>
<dbReference type="EMBL" id="CAXDID020000013">
    <property type="protein sequence ID" value="CAL5980961.1"/>
    <property type="molecule type" value="Genomic_DNA"/>
</dbReference>